<keyword evidence="3" id="KW-1185">Reference proteome</keyword>
<dbReference type="CDD" id="cd01066">
    <property type="entry name" value="APP_MetAP"/>
    <property type="match status" value="1"/>
</dbReference>
<evidence type="ECO:0000313" key="3">
    <source>
        <dbReference type="Proteomes" id="UP000295621"/>
    </source>
</evidence>
<keyword evidence="2" id="KW-0378">Hydrolase</keyword>
<accession>A0A4R4RTX8</accession>
<organism evidence="2 3">
    <name type="scientific">Jiangella ureilytica</name>
    <dbReference type="NCBI Taxonomy" id="2530374"/>
    <lineage>
        <taxon>Bacteria</taxon>
        <taxon>Bacillati</taxon>
        <taxon>Actinomycetota</taxon>
        <taxon>Actinomycetes</taxon>
        <taxon>Jiangellales</taxon>
        <taxon>Jiangellaceae</taxon>
        <taxon>Jiangella</taxon>
    </lineage>
</organism>
<comment type="caution">
    <text evidence="2">The sequence shown here is derived from an EMBL/GenBank/DDBJ whole genome shotgun (WGS) entry which is preliminary data.</text>
</comment>
<dbReference type="InterPro" id="IPR029149">
    <property type="entry name" value="Creatin/AminoP/Spt16_N"/>
</dbReference>
<protein>
    <submittedName>
        <fullName evidence="2">Aminopeptidase P family protein</fullName>
    </submittedName>
</protein>
<dbReference type="InterPro" id="IPR036005">
    <property type="entry name" value="Creatinase/aminopeptidase-like"/>
</dbReference>
<feature type="domain" description="Peptidase M24" evidence="1">
    <location>
        <begin position="185"/>
        <end position="394"/>
    </location>
</feature>
<evidence type="ECO:0000313" key="2">
    <source>
        <dbReference type="EMBL" id="TDC52769.1"/>
    </source>
</evidence>
<proteinExistence type="predicted"/>
<dbReference type="GO" id="GO:0004177">
    <property type="term" value="F:aminopeptidase activity"/>
    <property type="evidence" value="ECO:0007669"/>
    <property type="project" value="UniProtKB-KW"/>
</dbReference>
<gene>
    <name evidence="2" type="ORF">E1212_07915</name>
</gene>
<dbReference type="OrthoDB" id="9806388at2"/>
<dbReference type="RefSeq" id="WP_131981049.1">
    <property type="nucleotide sequence ID" value="NZ_SMKL01000013.1"/>
</dbReference>
<dbReference type="Gene3D" id="3.40.350.10">
    <property type="entry name" value="Creatinase/prolidase N-terminal domain"/>
    <property type="match status" value="1"/>
</dbReference>
<keyword evidence="2" id="KW-0031">Aminopeptidase</keyword>
<dbReference type="PANTHER" id="PTHR46112">
    <property type="entry name" value="AMINOPEPTIDASE"/>
    <property type="match status" value="1"/>
</dbReference>
<dbReference type="AlphaFoldDB" id="A0A4R4RTX8"/>
<name>A0A4R4RTX8_9ACTN</name>
<dbReference type="PANTHER" id="PTHR46112:SF2">
    <property type="entry name" value="XAA-PRO AMINOPEPTIDASE P-RELATED"/>
    <property type="match status" value="1"/>
</dbReference>
<dbReference type="InterPro" id="IPR050659">
    <property type="entry name" value="Peptidase_M24B"/>
</dbReference>
<evidence type="ECO:0000259" key="1">
    <source>
        <dbReference type="Pfam" id="PF00557"/>
    </source>
</evidence>
<dbReference type="Pfam" id="PF00557">
    <property type="entry name" value="Peptidase_M24"/>
    <property type="match status" value="1"/>
</dbReference>
<dbReference type="SUPFAM" id="SSF53092">
    <property type="entry name" value="Creatinase/prolidase N-terminal domain"/>
    <property type="match status" value="1"/>
</dbReference>
<reference evidence="2 3" key="1">
    <citation type="submission" date="2019-02" db="EMBL/GenBank/DDBJ databases">
        <title>Draft genome sequences of novel Actinobacteria.</title>
        <authorList>
            <person name="Sahin N."/>
            <person name="Ay H."/>
            <person name="Saygin H."/>
        </authorList>
    </citation>
    <scope>NUCLEOTIDE SEQUENCE [LARGE SCALE GENOMIC DNA]</scope>
    <source>
        <strain evidence="2 3">KC603</strain>
    </source>
</reference>
<dbReference type="InterPro" id="IPR000994">
    <property type="entry name" value="Pept_M24"/>
</dbReference>
<dbReference type="Proteomes" id="UP000295621">
    <property type="component" value="Unassembled WGS sequence"/>
</dbReference>
<dbReference type="SUPFAM" id="SSF55920">
    <property type="entry name" value="Creatinase/aminopeptidase"/>
    <property type="match status" value="1"/>
</dbReference>
<dbReference type="Gene3D" id="3.90.230.10">
    <property type="entry name" value="Creatinase/methionine aminopeptidase superfamily"/>
    <property type="match status" value="1"/>
</dbReference>
<keyword evidence="2" id="KW-0645">Protease</keyword>
<sequence length="412" mass="46509">MREAFGGLSTDWKQGIDWPAVRNWRLGRARAAMKRHGLGAMLLMYDENMRYVSSTYTPGWNRLKPGLRYVVLCDGKEPIVYEQGDIGFHLKEHSPWIPHENVRHSYTWIKGAAGPAAQQQVTKFVEALVGDLEDAGVRDLPLGVDFVDINMIGAFDRLGVTWTDGMTPMMEARAIKSPEEQKASRMVGAICDSLHYEFTQFLKPGLTENEVAAFGFEYLYSIPGIEDVEDVIVSSGPNAWPNWRNFSDRIIRPGELVIIDLAALTWNGYKSCVYRTYCVGGKPTDEMKQYYDLAHTWLWDAIEAVKPGATTRDIASKWPSAQEIWGYNEEDQAAANLWGHGLGLAQYDRPVISRIWSLEHPETIEPGMVFALETQHGKLHDFGVRLEEMLLVTDDGYDLLSTYNSHQIISVG</sequence>
<dbReference type="EMBL" id="SMKL01000013">
    <property type="protein sequence ID" value="TDC52769.1"/>
    <property type="molecule type" value="Genomic_DNA"/>
</dbReference>